<dbReference type="SUPFAM" id="SSF103088">
    <property type="entry name" value="OmpA-like"/>
    <property type="match status" value="1"/>
</dbReference>
<comment type="caution">
    <text evidence="7">The sequence shown here is derived from an EMBL/GenBank/DDBJ whole genome shotgun (WGS) entry which is preliminary data.</text>
</comment>
<gene>
    <name evidence="7" type="ORF">JHD44_12410</name>
</gene>
<keyword evidence="8" id="KW-1185">Reference proteome</keyword>
<feature type="chain" id="PRO_5045716199" evidence="5">
    <location>
        <begin position="18"/>
        <end position="210"/>
    </location>
</feature>
<dbReference type="RefSeq" id="WP_199463084.1">
    <property type="nucleotide sequence ID" value="NZ_JAEMUH010000011.1"/>
</dbReference>
<evidence type="ECO:0000256" key="3">
    <source>
        <dbReference type="ARBA" id="ARBA00023237"/>
    </source>
</evidence>
<dbReference type="Pfam" id="PF00691">
    <property type="entry name" value="OmpA"/>
    <property type="match status" value="1"/>
</dbReference>
<keyword evidence="3" id="KW-0998">Cell outer membrane</keyword>
<accession>A0ABS0ZCU3</accession>
<dbReference type="Gene3D" id="3.30.1330.60">
    <property type="entry name" value="OmpA-like domain"/>
    <property type="match status" value="1"/>
</dbReference>
<dbReference type="PRINTS" id="PR01021">
    <property type="entry name" value="OMPADOMAIN"/>
</dbReference>
<sequence>MKVVGLGVLGFSGIVLSALSFAASDASQLDIYCSNGALEFQQSVHVGQGTRIYVNQGTYSYIPDSLPIEPSFQFIQDQLVGQGELSEECAEFLMTKGDRAFSKDGVMARVHFAFNSSELTEQSRYILDSLLERLQYANKVVVEGHTDNVGGKKYNFTLGANRAVAVSSYMAKHPNAPYNLVKISKGETDPVADNSTENGRYLNRRVDIKQ</sequence>
<dbReference type="EMBL" id="JAEMUH010000011">
    <property type="protein sequence ID" value="MBJ7551488.1"/>
    <property type="molecule type" value="Genomic_DNA"/>
</dbReference>
<evidence type="ECO:0000256" key="5">
    <source>
        <dbReference type="SAM" id="SignalP"/>
    </source>
</evidence>
<feature type="signal peptide" evidence="5">
    <location>
        <begin position="1"/>
        <end position="17"/>
    </location>
</feature>
<proteinExistence type="predicted"/>
<dbReference type="InterPro" id="IPR006665">
    <property type="entry name" value="OmpA-like"/>
</dbReference>
<reference evidence="7 8" key="1">
    <citation type="submission" date="2020-12" db="EMBL/GenBank/DDBJ databases">
        <title>Comparative genome analysis of fungal antagonists Marinomonas ostreistagni 398 and M. spartinae 468.</title>
        <authorList>
            <person name="Fields J.L."/>
            <person name="Mavrodi O.V."/>
            <person name="Biber P.D."/>
            <person name="Indest K.J."/>
            <person name="Mavrodi D.V."/>
        </authorList>
    </citation>
    <scope>NUCLEOTIDE SEQUENCE [LARGE SCALE GENOMIC DNA]</scope>
    <source>
        <strain evidence="7 8">USM7</strain>
    </source>
</reference>
<dbReference type="InterPro" id="IPR036737">
    <property type="entry name" value="OmpA-like_sf"/>
</dbReference>
<evidence type="ECO:0000259" key="6">
    <source>
        <dbReference type="PROSITE" id="PS51123"/>
    </source>
</evidence>
<dbReference type="PANTHER" id="PTHR30329:SF21">
    <property type="entry name" value="LIPOPROTEIN YIAD-RELATED"/>
    <property type="match status" value="1"/>
</dbReference>
<name>A0ABS0ZCU3_9GAMM</name>
<evidence type="ECO:0000313" key="7">
    <source>
        <dbReference type="EMBL" id="MBJ7551488.1"/>
    </source>
</evidence>
<dbReference type="CDD" id="cd07185">
    <property type="entry name" value="OmpA_C-like"/>
    <property type="match status" value="1"/>
</dbReference>
<feature type="domain" description="OmpA-like" evidence="6">
    <location>
        <begin position="99"/>
        <end position="210"/>
    </location>
</feature>
<dbReference type="InterPro" id="IPR050330">
    <property type="entry name" value="Bact_OuterMem_StrucFunc"/>
</dbReference>
<dbReference type="PROSITE" id="PS51123">
    <property type="entry name" value="OMPA_2"/>
    <property type="match status" value="1"/>
</dbReference>
<protein>
    <submittedName>
        <fullName evidence="7">OmpA family protein</fullName>
    </submittedName>
</protein>
<dbReference type="Proteomes" id="UP000598488">
    <property type="component" value="Unassembled WGS sequence"/>
</dbReference>
<keyword evidence="2 4" id="KW-0472">Membrane</keyword>
<evidence type="ECO:0000313" key="8">
    <source>
        <dbReference type="Proteomes" id="UP000598488"/>
    </source>
</evidence>
<organism evidence="7 8">
    <name type="scientific">Marinomonas ostreistagni</name>
    <dbReference type="NCBI Taxonomy" id="359209"/>
    <lineage>
        <taxon>Bacteria</taxon>
        <taxon>Pseudomonadati</taxon>
        <taxon>Pseudomonadota</taxon>
        <taxon>Gammaproteobacteria</taxon>
        <taxon>Oceanospirillales</taxon>
        <taxon>Oceanospirillaceae</taxon>
        <taxon>Marinomonas</taxon>
    </lineage>
</organism>
<evidence type="ECO:0000256" key="2">
    <source>
        <dbReference type="ARBA" id="ARBA00023136"/>
    </source>
</evidence>
<evidence type="ECO:0000256" key="4">
    <source>
        <dbReference type="PROSITE-ProRule" id="PRU00473"/>
    </source>
</evidence>
<dbReference type="InterPro" id="IPR006664">
    <property type="entry name" value="OMP_bac"/>
</dbReference>
<dbReference type="PANTHER" id="PTHR30329">
    <property type="entry name" value="STATOR ELEMENT OF FLAGELLAR MOTOR COMPLEX"/>
    <property type="match status" value="1"/>
</dbReference>
<comment type="subcellular location">
    <subcellularLocation>
        <location evidence="1">Cell outer membrane</location>
    </subcellularLocation>
</comment>
<evidence type="ECO:0000256" key="1">
    <source>
        <dbReference type="ARBA" id="ARBA00004442"/>
    </source>
</evidence>
<keyword evidence="5" id="KW-0732">Signal</keyword>